<comment type="similarity">
    <text evidence="2">Belongs to the NUP186/NUP192/NUP205 family.</text>
</comment>
<dbReference type="Proteomes" id="UP000054279">
    <property type="component" value="Unassembled WGS sequence"/>
</dbReference>
<dbReference type="PANTHER" id="PTHR31344">
    <property type="entry name" value="NUCLEAR PORE COMPLEX PROTEIN NUP205"/>
    <property type="match status" value="1"/>
</dbReference>
<dbReference type="InterPro" id="IPR021827">
    <property type="entry name" value="Nup186/Nup192/Nup205"/>
</dbReference>
<dbReference type="PANTHER" id="PTHR31344:SF0">
    <property type="entry name" value="NUCLEAR PORE COMPLEX PROTEIN NUP205"/>
    <property type="match status" value="1"/>
</dbReference>
<evidence type="ECO:0000256" key="4">
    <source>
        <dbReference type="ARBA" id="ARBA00023242"/>
    </source>
</evidence>
<dbReference type="HOGENOM" id="CLU_001071_0_0_1"/>
<dbReference type="EMBL" id="KN837267">
    <property type="protein sequence ID" value="KIJ30184.1"/>
    <property type="molecule type" value="Genomic_DNA"/>
</dbReference>
<dbReference type="GO" id="GO:0006999">
    <property type="term" value="P:nuclear pore organization"/>
    <property type="evidence" value="ECO:0007669"/>
    <property type="project" value="TreeGrafter"/>
</dbReference>
<dbReference type="Pfam" id="PF11894">
    <property type="entry name" value="Nup192"/>
    <property type="match status" value="1"/>
</dbReference>
<accession>A0A0C9U759</accession>
<evidence type="ECO:0000313" key="6">
    <source>
        <dbReference type="EMBL" id="KIJ30184.1"/>
    </source>
</evidence>
<dbReference type="GO" id="GO:0017056">
    <property type="term" value="F:structural constituent of nuclear pore"/>
    <property type="evidence" value="ECO:0007669"/>
    <property type="project" value="TreeGrafter"/>
</dbReference>
<name>A0A0C9U759_SPHS4</name>
<gene>
    <name evidence="6" type="ORF">M422DRAFT_214674</name>
</gene>
<feature type="region of interest" description="Disordered" evidence="5">
    <location>
        <begin position="1518"/>
        <end position="1545"/>
    </location>
</feature>
<reference evidence="6 7" key="1">
    <citation type="submission" date="2014-06" db="EMBL/GenBank/DDBJ databases">
        <title>Evolutionary Origins and Diversification of the Mycorrhizal Mutualists.</title>
        <authorList>
            <consortium name="DOE Joint Genome Institute"/>
            <consortium name="Mycorrhizal Genomics Consortium"/>
            <person name="Kohler A."/>
            <person name="Kuo A."/>
            <person name="Nagy L.G."/>
            <person name="Floudas D."/>
            <person name="Copeland A."/>
            <person name="Barry K.W."/>
            <person name="Cichocki N."/>
            <person name="Veneault-Fourrey C."/>
            <person name="LaButti K."/>
            <person name="Lindquist E.A."/>
            <person name="Lipzen A."/>
            <person name="Lundell T."/>
            <person name="Morin E."/>
            <person name="Murat C."/>
            <person name="Riley R."/>
            <person name="Ohm R."/>
            <person name="Sun H."/>
            <person name="Tunlid A."/>
            <person name="Henrissat B."/>
            <person name="Grigoriev I.V."/>
            <person name="Hibbett D.S."/>
            <person name="Martin F."/>
        </authorList>
    </citation>
    <scope>NUCLEOTIDE SEQUENCE [LARGE SCALE GENOMIC DNA]</scope>
    <source>
        <strain evidence="6 7">SS14</strain>
    </source>
</reference>
<evidence type="ECO:0000313" key="7">
    <source>
        <dbReference type="Proteomes" id="UP000054279"/>
    </source>
</evidence>
<evidence type="ECO:0000256" key="2">
    <source>
        <dbReference type="ARBA" id="ARBA00005892"/>
    </source>
</evidence>
<dbReference type="OrthoDB" id="2019644at2759"/>
<keyword evidence="4" id="KW-0539">Nucleus</keyword>
<dbReference type="GO" id="GO:0044611">
    <property type="term" value="C:nuclear pore inner ring"/>
    <property type="evidence" value="ECO:0007669"/>
    <property type="project" value="TreeGrafter"/>
</dbReference>
<feature type="compositionally biased region" description="Low complexity" evidence="5">
    <location>
        <begin position="1518"/>
        <end position="1537"/>
    </location>
</feature>
<evidence type="ECO:0000256" key="5">
    <source>
        <dbReference type="SAM" id="MobiDB-lite"/>
    </source>
</evidence>
<protein>
    <submittedName>
        <fullName evidence="6">Unplaced genomic scaffold SPHSTscaffold_192, whole genome shotgun sequence</fullName>
    </submittedName>
</protein>
<comment type="subcellular location">
    <subcellularLocation>
        <location evidence="1">Nucleus</location>
    </subcellularLocation>
</comment>
<evidence type="ECO:0000256" key="3">
    <source>
        <dbReference type="ARBA" id="ARBA00022448"/>
    </source>
</evidence>
<keyword evidence="7" id="KW-1185">Reference proteome</keyword>
<evidence type="ECO:0000256" key="1">
    <source>
        <dbReference type="ARBA" id="ARBA00004123"/>
    </source>
</evidence>
<sequence>MDDGLRDLANRIQNSLLVETSEHQEQELYYDLERNRERLLKLFDIGPRSSTEAKDVENRKYTFNGRQHDLHVDLIKPVLFMAEQLDCSEYYCAALFARTQRRQPNIDLPTLVEQVIRAYHAERQTVLDCLNAILRGCEPSPTSSPSLRNVFQKFAKELIVHVVPLESSRRGRFPQKMLVEIEKSAAATVKLTNSLTNATSTTNALGGQGHQGLSYDLIQLRISHLRRERRELGFLLYTITTLRLLSGVEITAMAERLADKPQDDMSYYLLTTVLRSLVFPDPTVLTFAQATPLYNDRTFSGNFGKLLDDKARWKSPALRAILALQWSILIWAARHRDPELVNAPSLPPGFSDEEVEKRVWEAVQSDVFPLLLDITQNVRPRGAIAEADRSLTGLGVRLNSETDVDPDIVAEDFKMPILWEFEQLVTSFISSMSSVIRRIKHRQEDVGLASSRANRPTGGRNEEAPVATRNDVAQLFEFIGVLYTCLPEDCGLKFWVTSTDPREGKLFAFLRWATESQDRILVSAAYDMLAGIAKGRASAEVAYNFLISGNSGDRGYGGILAGGGNMFSWATLFRALSWWAEALPNPGQHRHEGPNVSGRWQQPTLSDPEALMLGAFLRLLRVVIKHAPAARLAVYTMPDFRVIPILLALLQHGIQLELKGVILDTLAAFCESGAGVQGVEICKNVWAALERAELINLRAGALATRGVENELEGVETPAQRYPATIPFLRLLSALIHTPKDLQPQQMVVEYEPIDTIPEGLGQPTRLGGIGPYVRFVVDNVLLRAKDREFMDSSDKWKMVEGALCFVERCLASYNLRSLLSLTEESLSKNPEILRSYHTHPGFELLLQLLTDTPLRTEITDYISQGVEALESGNIKNVYFERVLLRVLRIVLCVLETQDLFTEMLLPLLVQIEGSSGSLNFLASSIIPFDQMLNWAPHLIIKIALCTAYAGMDESKLLAVKILSVLSESPVFSAVEQGAANNKQRLNRLALIFDRSEYSHVISDSFVGLLGQYASEEDSPSMEAVDLSTGAGAAHAPSPLYLTYGIRQIILQLMLQNTTQDKPAPNIAHALLGFYPDPSHPNQLAIQDPHAADSRRTCLHVILDLLNTGVPRTGTDIPMGGMLTFMITHPMLAEQCYRLMYQLCTHRTTSDVVMRYLRTREDFFARHLSALPFQVPHINGPGSGYAVYGDGTRVKTDSAALLSFLRIRALVLKTIALELHTLTEMGQSQRTSRLLALLFANTAPFEQDQGLLEGLLNPFTPGQSLIRIIELFQSLDLEWRADTETEEGIQLKYFNTLDVSSCLGTDENGCEIFDVNALLSQMYQHRRQIQAQAVAVTPQVQDELRNEMKYVFSTCSIENTRRQVQHGRGIGYESWKELLDISLAKGFHRLPQERRESILFDLLQILPPTIQSASIQPHTAVALSEVMLTLVTKLRGDRQQQLILQSTFDDSYAASLPVDRLKVLLKDLIECLASSGRVELIRGNLYAALVNYLHLVEEARERSANENLTSEGGLLSASFSKSPSLSESSSEDSFSSFSTRRPQPRRSELEASTLSIINKDVDGLVALISTDAIDGLEVWKTISFALLDSLVALSRLERSHKVLSVLSRRGYLQNFVQGIKGSDVQLQEVLRPDPDSLNSLYVYEAKMAILIRIAQTHTGTEKLLESRLIHVLSQCDFIEARPEADQSFLDYDSFLPSAVHRYHQLVLPALELVNSMVATLGPTSQASKQAAQFILSHRETFLILLRESTAMPTLQQIREIHLLISICSYVVSLVEPSDLRNPASGIGGIHAAILSLAAKWLPSQRHIRIHPANDTERDEAAARASGYGHQRSIFDARVEEAIDLLHEAMCMYLEASSESNVEREFVPVLTPVGVSNRPEEHNSQINAPAPTISDSIEALAQVLNELGKVLSEVADISSKLSSKDHIEVDEIDEIAKVSGAEYTEDLNMMQRRLLAYRELERARQTNVNIVLRKLHSLEVLLLLIWRHINYCTVSATSSLGQSASVAPRNERLAMSWLGMRSTLREDELSALLDHVRRSIRPILDRLEGIQLPQDIVGLDHRSREGYIEMICRLIATAVSEDRENDQSRSVRDDVQGLGSW</sequence>
<keyword evidence="3" id="KW-0813">Transport</keyword>
<proteinExistence type="inferred from homology"/>
<organism evidence="6 7">
    <name type="scientific">Sphaerobolus stellatus (strain SS14)</name>
    <dbReference type="NCBI Taxonomy" id="990650"/>
    <lineage>
        <taxon>Eukaryota</taxon>
        <taxon>Fungi</taxon>
        <taxon>Dikarya</taxon>
        <taxon>Basidiomycota</taxon>
        <taxon>Agaricomycotina</taxon>
        <taxon>Agaricomycetes</taxon>
        <taxon>Phallomycetidae</taxon>
        <taxon>Geastrales</taxon>
        <taxon>Sphaerobolaceae</taxon>
        <taxon>Sphaerobolus</taxon>
    </lineage>
</organism>